<reference evidence="15" key="2">
    <citation type="submission" date="2021-10" db="EMBL/GenBank/DDBJ databases">
        <title>Phylogenomics reveals ancestral predisposition of the termite-cultivated fungus Termitomyces towards a domesticated lifestyle.</title>
        <authorList>
            <person name="Auxier B."/>
            <person name="Grum-Grzhimaylo A."/>
            <person name="Cardenas M.E."/>
            <person name="Lodge J.D."/>
            <person name="Laessoe T."/>
            <person name="Pedersen O."/>
            <person name="Smith M.E."/>
            <person name="Kuyper T.W."/>
            <person name="Franco-Molano E.A."/>
            <person name="Baroni T.J."/>
            <person name="Aanen D.K."/>
        </authorList>
    </citation>
    <scope>NUCLEOTIDE SEQUENCE</scope>
    <source>
        <strain evidence="15">AP01</strain>
        <tissue evidence="15">Mycelium</tissue>
    </source>
</reference>
<evidence type="ECO:0000256" key="3">
    <source>
        <dbReference type="ARBA" id="ARBA00012668"/>
    </source>
</evidence>
<dbReference type="InterPro" id="IPR039261">
    <property type="entry name" value="FNR_nucleotide-bd"/>
</dbReference>
<dbReference type="InterPro" id="IPR017927">
    <property type="entry name" value="FAD-bd_FR_type"/>
</dbReference>
<evidence type="ECO:0000256" key="12">
    <source>
        <dbReference type="ARBA" id="ARBA00048483"/>
    </source>
</evidence>
<evidence type="ECO:0000256" key="5">
    <source>
        <dbReference type="ARBA" id="ARBA00022475"/>
    </source>
</evidence>
<evidence type="ECO:0000256" key="13">
    <source>
        <dbReference type="SAM" id="Phobius"/>
    </source>
</evidence>
<keyword evidence="16" id="KW-1185">Reference proteome</keyword>
<reference evidence="15" key="1">
    <citation type="submission" date="2020-07" db="EMBL/GenBank/DDBJ databases">
        <authorList>
            <person name="Nieuwenhuis M."/>
            <person name="Van De Peppel L.J.J."/>
        </authorList>
    </citation>
    <scope>NUCLEOTIDE SEQUENCE</scope>
    <source>
        <strain evidence="15">AP01</strain>
        <tissue evidence="15">Mycelium</tissue>
    </source>
</reference>
<dbReference type="InterPro" id="IPR013121">
    <property type="entry name" value="Fe_red_NAD-bd_6"/>
</dbReference>
<dbReference type="InterPro" id="IPR013112">
    <property type="entry name" value="FAD-bd_8"/>
</dbReference>
<dbReference type="SUPFAM" id="SSF63380">
    <property type="entry name" value="Riboflavin synthase domain-like"/>
    <property type="match status" value="1"/>
</dbReference>
<evidence type="ECO:0000259" key="14">
    <source>
        <dbReference type="PROSITE" id="PS51384"/>
    </source>
</evidence>
<dbReference type="Proteomes" id="UP000775547">
    <property type="component" value="Unassembled WGS sequence"/>
</dbReference>
<evidence type="ECO:0000256" key="4">
    <source>
        <dbReference type="ARBA" id="ARBA00022448"/>
    </source>
</evidence>
<keyword evidence="10" id="KW-0406">Ion transport</keyword>
<keyword evidence="7" id="KW-0249">Electron transport</keyword>
<dbReference type="CDD" id="cd06186">
    <property type="entry name" value="NOX_Duox_like_FAD_NADP"/>
    <property type="match status" value="1"/>
</dbReference>
<proteinExistence type="inferred from homology"/>
<evidence type="ECO:0000313" key="16">
    <source>
        <dbReference type="Proteomes" id="UP000775547"/>
    </source>
</evidence>
<dbReference type="GO" id="GO:0006826">
    <property type="term" value="P:iron ion transport"/>
    <property type="evidence" value="ECO:0007669"/>
    <property type="project" value="UniProtKB-ARBA"/>
</dbReference>
<dbReference type="Gene3D" id="2.40.30.10">
    <property type="entry name" value="Translation factors"/>
    <property type="match status" value="1"/>
</dbReference>
<dbReference type="PANTHER" id="PTHR32361:SF23">
    <property type="entry name" value="FERRIC-CHELATE REDUCTASE"/>
    <property type="match status" value="1"/>
</dbReference>
<comment type="similarity">
    <text evidence="2">Belongs to the ferric reductase (FRE) family.</text>
</comment>
<keyword evidence="8 13" id="KW-1133">Transmembrane helix</keyword>
<keyword evidence="5" id="KW-1003">Cell membrane</keyword>
<gene>
    <name evidence="15" type="ORF">DXG03_004156</name>
</gene>
<feature type="domain" description="FAD-binding FR-type" evidence="14">
    <location>
        <begin position="109"/>
        <end position="231"/>
    </location>
</feature>
<dbReference type="InterPro" id="IPR017938">
    <property type="entry name" value="Riboflavin_synthase-like_b-brl"/>
</dbReference>
<evidence type="ECO:0000256" key="10">
    <source>
        <dbReference type="ARBA" id="ARBA00023065"/>
    </source>
</evidence>
<evidence type="ECO:0000256" key="2">
    <source>
        <dbReference type="ARBA" id="ARBA00006278"/>
    </source>
</evidence>
<dbReference type="PROSITE" id="PS51384">
    <property type="entry name" value="FAD_FR"/>
    <property type="match status" value="1"/>
</dbReference>
<dbReference type="GO" id="GO:0005886">
    <property type="term" value="C:plasma membrane"/>
    <property type="evidence" value="ECO:0007669"/>
    <property type="project" value="UniProtKB-SubCell"/>
</dbReference>
<evidence type="ECO:0000256" key="9">
    <source>
        <dbReference type="ARBA" id="ARBA00023002"/>
    </source>
</evidence>
<organism evidence="15 16">
    <name type="scientific">Asterophora parasitica</name>
    <dbReference type="NCBI Taxonomy" id="117018"/>
    <lineage>
        <taxon>Eukaryota</taxon>
        <taxon>Fungi</taxon>
        <taxon>Dikarya</taxon>
        <taxon>Basidiomycota</taxon>
        <taxon>Agaricomycotina</taxon>
        <taxon>Agaricomycetes</taxon>
        <taxon>Agaricomycetidae</taxon>
        <taxon>Agaricales</taxon>
        <taxon>Tricholomatineae</taxon>
        <taxon>Lyophyllaceae</taxon>
        <taxon>Asterophora</taxon>
    </lineage>
</organism>
<evidence type="ECO:0000256" key="11">
    <source>
        <dbReference type="ARBA" id="ARBA00023136"/>
    </source>
</evidence>
<dbReference type="InterPro" id="IPR013130">
    <property type="entry name" value="Fe3_Rdtase_TM_dom"/>
</dbReference>
<feature type="transmembrane region" description="Helical" evidence="13">
    <location>
        <begin position="12"/>
        <end position="30"/>
    </location>
</feature>
<dbReference type="InterPro" id="IPR051410">
    <property type="entry name" value="Ferric/Cupric_Reductase"/>
</dbReference>
<evidence type="ECO:0000256" key="8">
    <source>
        <dbReference type="ARBA" id="ARBA00022989"/>
    </source>
</evidence>
<evidence type="ECO:0000256" key="6">
    <source>
        <dbReference type="ARBA" id="ARBA00022692"/>
    </source>
</evidence>
<dbReference type="AlphaFoldDB" id="A0A9P7G0V6"/>
<keyword evidence="6 13" id="KW-0812">Transmembrane</keyword>
<keyword evidence="9" id="KW-0560">Oxidoreductase</keyword>
<keyword evidence="11 13" id="KW-0472">Membrane</keyword>
<protein>
    <recommendedName>
        <fullName evidence="3">ferric-chelate reductase (NADPH)</fullName>
        <ecNumber evidence="3">1.16.1.9</ecNumber>
    </recommendedName>
</protein>
<name>A0A9P7G0V6_9AGAR</name>
<dbReference type="GO" id="GO:0015677">
    <property type="term" value="P:copper ion import"/>
    <property type="evidence" value="ECO:0007669"/>
    <property type="project" value="TreeGrafter"/>
</dbReference>
<dbReference type="Pfam" id="PF08030">
    <property type="entry name" value="NAD_binding_6"/>
    <property type="match status" value="1"/>
</dbReference>
<feature type="transmembrane region" description="Helical" evidence="13">
    <location>
        <begin position="50"/>
        <end position="72"/>
    </location>
</feature>
<sequence>MLTGTPHEKLQVFHRWAAWIMYITSLLHTFPFIVYNVEQGKMSLVYSTKSYYWTGVAALIPQTWLILMSWGPIRSRYYETFKKLHFIVTIIFMIFLFIHCNFRLSSWDYFWATGAVYGVTWLTRFGLTLFRNGLSHTASFETLPDRAVRVRIPTKTLKWGPGQHYFVRFLNFGGHAFTSHPFTVASIPDSGVLEFYVRVREGITGRMAAAAASGKTSTVSLDGPYGGLHGSLSVYDRVVLLAGGSGVSFTVPILQDLLKGLAEKNVKSKHIHFVWAVPRDESLDCYQELFNSALKGVPKGTVTLSLYVTGSSRSWSPSSSDKDDIKEVAALETLDGRPNVGAIVREASSGAGTVGITVCGPDGFALDVRNAVADCELGIARGTSSCTEIFLHTEAYSW</sequence>
<dbReference type="Pfam" id="PF08022">
    <property type="entry name" value="FAD_binding_8"/>
    <property type="match status" value="1"/>
</dbReference>
<dbReference type="EMBL" id="JABCKV010000246">
    <property type="protein sequence ID" value="KAG5641814.1"/>
    <property type="molecule type" value="Genomic_DNA"/>
</dbReference>
<evidence type="ECO:0000313" key="15">
    <source>
        <dbReference type="EMBL" id="KAG5641814.1"/>
    </source>
</evidence>
<dbReference type="Gene3D" id="3.40.50.80">
    <property type="entry name" value="Nucleotide-binding domain of ferredoxin-NADP reductase (FNR) module"/>
    <property type="match status" value="1"/>
</dbReference>
<comment type="catalytic activity">
    <reaction evidence="12">
        <text>2 a Fe(II)-siderophore + NADP(+) + H(+) = 2 a Fe(III)-siderophore + NADPH</text>
        <dbReference type="Rhea" id="RHEA:28795"/>
        <dbReference type="Rhea" id="RHEA-COMP:11342"/>
        <dbReference type="Rhea" id="RHEA-COMP:11344"/>
        <dbReference type="ChEBI" id="CHEBI:15378"/>
        <dbReference type="ChEBI" id="CHEBI:29033"/>
        <dbReference type="ChEBI" id="CHEBI:29034"/>
        <dbReference type="ChEBI" id="CHEBI:57783"/>
        <dbReference type="ChEBI" id="CHEBI:58349"/>
        <dbReference type="EC" id="1.16.1.9"/>
    </reaction>
</comment>
<keyword evidence="4" id="KW-0813">Transport</keyword>
<dbReference type="GO" id="GO:0006879">
    <property type="term" value="P:intracellular iron ion homeostasis"/>
    <property type="evidence" value="ECO:0007669"/>
    <property type="project" value="TreeGrafter"/>
</dbReference>
<dbReference type="SFLD" id="SFLDG01168">
    <property type="entry name" value="Ferric_reductase_subgroup_(FRE"/>
    <property type="match status" value="1"/>
</dbReference>
<dbReference type="OrthoDB" id="17725at2759"/>
<feature type="transmembrane region" description="Helical" evidence="13">
    <location>
        <begin position="84"/>
        <end position="104"/>
    </location>
</feature>
<dbReference type="SUPFAM" id="SSF52343">
    <property type="entry name" value="Ferredoxin reductase-like, C-terminal NADP-linked domain"/>
    <property type="match status" value="1"/>
</dbReference>
<dbReference type="EC" id="1.16.1.9" evidence="3"/>
<dbReference type="PANTHER" id="PTHR32361">
    <property type="entry name" value="FERRIC/CUPRIC REDUCTASE TRANSMEMBRANE COMPONENT"/>
    <property type="match status" value="1"/>
</dbReference>
<feature type="transmembrane region" description="Helical" evidence="13">
    <location>
        <begin position="110"/>
        <end position="130"/>
    </location>
</feature>
<dbReference type="SFLD" id="SFLDS00052">
    <property type="entry name" value="Ferric_Reductase_Domain"/>
    <property type="match status" value="1"/>
</dbReference>
<evidence type="ECO:0000256" key="1">
    <source>
        <dbReference type="ARBA" id="ARBA00004651"/>
    </source>
</evidence>
<dbReference type="GO" id="GO:0052851">
    <property type="term" value="F:ferric-chelate reductase (NADPH) activity"/>
    <property type="evidence" value="ECO:0007669"/>
    <property type="project" value="UniProtKB-EC"/>
</dbReference>
<evidence type="ECO:0000256" key="7">
    <source>
        <dbReference type="ARBA" id="ARBA00022982"/>
    </source>
</evidence>
<comment type="subcellular location">
    <subcellularLocation>
        <location evidence="1">Cell membrane</location>
        <topology evidence="1">Multi-pass membrane protein</topology>
    </subcellularLocation>
</comment>
<comment type="caution">
    <text evidence="15">The sequence shown here is derived from an EMBL/GenBank/DDBJ whole genome shotgun (WGS) entry which is preliminary data.</text>
</comment>
<dbReference type="Pfam" id="PF01794">
    <property type="entry name" value="Ferric_reduct"/>
    <property type="match status" value="1"/>
</dbReference>
<accession>A0A9P7G0V6</accession>